<keyword evidence="6 10" id="KW-0328">Glycosyltransferase</keyword>
<dbReference type="AlphaFoldDB" id="A0A1U9JV73"/>
<evidence type="ECO:0000313" key="10">
    <source>
        <dbReference type="EMBL" id="AQS41777.1"/>
    </source>
</evidence>
<dbReference type="CDD" id="cd02439">
    <property type="entry name" value="DMB-PRT_CobT"/>
    <property type="match status" value="1"/>
</dbReference>
<dbReference type="GO" id="GO:0009236">
    <property type="term" value="P:cobalamin biosynthetic process"/>
    <property type="evidence" value="ECO:0007669"/>
    <property type="project" value="UniProtKB-KW"/>
</dbReference>
<keyword evidence="5" id="KW-0169">Cobalamin biosynthesis</keyword>
<evidence type="ECO:0000256" key="3">
    <source>
        <dbReference type="ARBA" id="ARBA00011991"/>
    </source>
</evidence>
<evidence type="ECO:0000256" key="7">
    <source>
        <dbReference type="ARBA" id="ARBA00022679"/>
    </source>
</evidence>
<dbReference type="GO" id="GO:0008939">
    <property type="term" value="F:nicotinate-nucleotide-dimethylbenzimidazole phosphoribosyltransferase activity"/>
    <property type="evidence" value="ECO:0007669"/>
    <property type="project" value="UniProtKB-EC"/>
</dbReference>
<reference evidence="10 11" key="1">
    <citation type="journal article" date="2010" name="Science">
        <title>Genomic comparison of the ants Camponotus floridanus and Harpegnathos saltator.</title>
        <authorList>
            <person name="Bonasio R."/>
            <person name="Zhang G."/>
            <person name="Ye C."/>
            <person name="Mutti N.S."/>
            <person name="Fang X."/>
            <person name="Qin N."/>
            <person name="Donahue G."/>
            <person name="Yang P."/>
            <person name="Li Q."/>
            <person name="Li C."/>
            <person name="Zhang P."/>
            <person name="Huang Z."/>
            <person name="Berger S.L."/>
            <person name="Reinberg D."/>
            <person name="Wang J."/>
            <person name="Liebig J."/>
        </authorList>
    </citation>
    <scope>NUCLEOTIDE SEQUENCE [LARGE SCALE GENOMIC DNA]</scope>
    <source>
        <strain evidence="10 11">Hsal</strain>
    </source>
</reference>
<dbReference type="Pfam" id="PF02277">
    <property type="entry name" value="DBI_PRT"/>
    <property type="match status" value="1"/>
</dbReference>
<accession>A0A1U9JV73</accession>
<dbReference type="InterPro" id="IPR003200">
    <property type="entry name" value="Nict_dMeBzImd_PRibTrfase"/>
</dbReference>
<dbReference type="Proteomes" id="UP000188912">
    <property type="component" value="Chromosome"/>
</dbReference>
<evidence type="ECO:0000313" key="11">
    <source>
        <dbReference type="Proteomes" id="UP000188912"/>
    </source>
</evidence>
<sequence>MKPSSLNPFDDFRALLQTLPAADFIAQTEAGNQQKKLAGIGRTTGRLGDIAVWYAGWRGQPKPLVTRPLVAVFAGNHGVVEENISILPQDATRQMVDNFAAGGAVVNQVCITHDLGLKIYDLALDYPTMDIAKDAAMDERGCAATMAFGMEAIAGGTDLLCLGDMGVGNSTVAAAVALALFGGEVEDWLDTADPYFSRKAEVIRAALALHQDHLQDPFEVLRRLGGREFAAIAGAILAARMEKIPVILDGFVTTAAAAILFKLHPLALEHCIAGHASAEAGQRKLLEKLEKKPLLDLGSQLNGGVGAALAAGLVKAAVLANAQSVPFEQAVAQGATVQ</sequence>
<organism evidence="10 11">
    <name type="scientific">Candidatus Tokpelaia hoelldobleri</name>
    <dbReference type="NCBI Taxonomy" id="1902579"/>
    <lineage>
        <taxon>Bacteria</taxon>
        <taxon>Pseudomonadati</taxon>
        <taxon>Pseudomonadota</taxon>
        <taxon>Alphaproteobacteria</taxon>
        <taxon>Hyphomicrobiales</taxon>
        <taxon>Candidatus Tokpelaia</taxon>
    </lineage>
</organism>
<evidence type="ECO:0000256" key="5">
    <source>
        <dbReference type="ARBA" id="ARBA00022573"/>
    </source>
</evidence>
<evidence type="ECO:0000256" key="1">
    <source>
        <dbReference type="ARBA" id="ARBA00005049"/>
    </source>
</evidence>
<protein>
    <recommendedName>
        <fullName evidence="4">Nicotinate-nucleotide--dimethylbenzimidazole phosphoribosyltransferase</fullName>
        <ecNumber evidence="3">2.4.2.21</ecNumber>
    </recommendedName>
    <alternativeName>
        <fullName evidence="8">N(1)-alpha-phosphoribosyltransferase</fullName>
    </alternativeName>
</protein>
<dbReference type="Gene3D" id="1.10.1610.10">
    <property type="match status" value="1"/>
</dbReference>
<comment type="catalytic activity">
    <reaction evidence="9">
        <text>5,6-dimethylbenzimidazole + nicotinate beta-D-ribonucleotide = alpha-ribazole 5'-phosphate + nicotinate + H(+)</text>
        <dbReference type="Rhea" id="RHEA:11196"/>
        <dbReference type="ChEBI" id="CHEBI:15378"/>
        <dbReference type="ChEBI" id="CHEBI:15890"/>
        <dbReference type="ChEBI" id="CHEBI:32544"/>
        <dbReference type="ChEBI" id="CHEBI:57502"/>
        <dbReference type="ChEBI" id="CHEBI:57918"/>
        <dbReference type="EC" id="2.4.2.21"/>
    </reaction>
</comment>
<gene>
    <name evidence="10" type="primary">cobT1</name>
    <name evidence="10" type="ORF">BHV28_10890</name>
</gene>
<evidence type="ECO:0000256" key="2">
    <source>
        <dbReference type="ARBA" id="ARBA00007110"/>
    </source>
</evidence>
<proteinExistence type="inferred from homology"/>
<reference evidence="10 11" key="2">
    <citation type="journal article" date="2016" name="Sci. Rep.">
        <title>The genome of Rhizobiales bacteria in predatory ants reveals urease gene functions but no genes for nitrogen fixation.</title>
        <authorList>
            <person name="Neuvonen M.M."/>
            <person name="Tamarit D."/>
            <person name="Naslund K."/>
            <person name="Liebig J."/>
            <person name="Feldhaar H."/>
            <person name="Moran N.A."/>
            <person name="Guy L."/>
            <person name="Andersson S.G."/>
        </authorList>
    </citation>
    <scope>NUCLEOTIDE SEQUENCE [LARGE SCALE GENOMIC DNA]</scope>
    <source>
        <strain evidence="10 11">Hsal</strain>
    </source>
</reference>
<comment type="similarity">
    <text evidence="2">Belongs to the CobT family.</text>
</comment>
<dbReference type="Gene3D" id="3.40.50.10210">
    <property type="match status" value="1"/>
</dbReference>
<comment type="pathway">
    <text evidence="1">Nucleoside biosynthesis; alpha-ribazole biosynthesis; alpha-ribazole from 5,6-dimethylbenzimidazole: step 1/2.</text>
</comment>
<name>A0A1U9JV73_9HYPH</name>
<evidence type="ECO:0000256" key="4">
    <source>
        <dbReference type="ARBA" id="ARBA00015486"/>
    </source>
</evidence>
<keyword evidence="11" id="KW-1185">Reference proteome</keyword>
<dbReference type="PANTHER" id="PTHR43463:SF1">
    <property type="entry name" value="NICOTINATE-NUCLEOTIDE--DIMETHYLBENZIMIDAZOLE PHOSPHORIBOSYLTRANSFERASE"/>
    <property type="match status" value="1"/>
</dbReference>
<dbReference type="InterPro" id="IPR036087">
    <property type="entry name" value="Nict_dMeBzImd_PRibTrfase_sf"/>
</dbReference>
<keyword evidence="7" id="KW-0808">Transferase</keyword>
<dbReference type="PANTHER" id="PTHR43463">
    <property type="entry name" value="NICOTINATE-NUCLEOTIDE--DIMETHYLBENZIMIDAZOLE PHOSPHORIBOSYLTRANSFERASE"/>
    <property type="match status" value="1"/>
</dbReference>
<dbReference type="KEGG" id="thd:BHV28_10890"/>
<dbReference type="EMBL" id="CP017315">
    <property type="protein sequence ID" value="AQS41777.1"/>
    <property type="molecule type" value="Genomic_DNA"/>
</dbReference>
<evidence type="ECO:0000256" key="9">
    <source>
        <dbReference type="ARBA" id="ARBA00047340"/>
    </source>
</evidence>
<dbReference type="SUPFAM" id="SSF52733">
    <property type="entry name" value="Nicotinate mononucleotide:5,6-dimethylbenzimidazole phosphoribosyltransferase (CobT)"/>
    <property type="match status" value="1"/>
</dbReference>
<evidence type="ECO:0000256" key="8">
    <source>
        <dbReference type="ARBA" id="ARBA00030686"/>
    </source>
</evidence>
<dbReference type="STRING" id="1902579.BHV28_10890"/>
<dbReference type="EC" id="2.4.2.21" evidence="3"/>
<dbReference type="UniPathway" id="UPA00061">
    <property type="reaction ID" value="UER00516"/>
</dbReference>
<dbReference type="InterPro" id="IPR023195">
    <property type="entry name" value="Nict_dMeBzImd_PRibTrfase_N"/>
</dbReference>
<evidence type="ECO:0000256" key="6">
    <source>
        <dbReference type="ARBA" id="ARBA00022676"/>
    </source>
</evidence>
<dbReference type="NCBIfam" id="NF000996">
    <property type="entry name" value="PRK00105.1"/>
    <property type="match status" value="1"/>
</dbReference>